<dbReference type="Proteomes" id="UP001597282">
    <property type="component" value="Unassembled WGS sequence"/>
</dbReference>
<keyword evidence="2" id="KW-1185">Reference proteome</keyword>
<proteinExistence type="predicted"/>
<organism evidence="1 2">
    <name type="scientific">Kroppenstedtia sanguinis</name>
    <dbReference type="NCBI Taxonomy" id="1380684"/>
    <lineage>
        <taxon>Bacteria</taxon>
        <taxon>Bacillati</taxon>
        <taxon>Bacillota</taxon>
        <taxon>Bacilli</taxon>
        <taxon>Bacillales</taxon>
        <taxon>Thermoactinomycetaceae</taxon>
        <taxon>Kroppenstedtia</taxon>
    </lineage>
</organism>
<name>A0ABW4CFQ7_9BACL</name>
<comment type="caution">
    <text evidence="1">The sequence shown here is derived from an EMBL/GenBank/DDBJ whole genome shotgun (WGS) entry which is preliminary data.</text>
</comment>
<accession>A0ABW4CFQ7</accession>
<gene>
    <name evidence="1" type="ORF">ACFQ4Y_15895</name>
</gene>
<reference evidence="2" key="1">
    <citation type="journal article" date="2019" name="Int. J. Syst. Evol. Microbiol.">
        <title>The Global Catalogue of Microorganisms (GCM) 10K type strain sequencing project: providing services to taxonomists for standard genome sequencing and annotation.</title>
        <authorList>
            <consortium name="The Broad Institute Genomics Platform"/>
            <consortium name="The Broad Institute Genome Sequencing Center for Infectious Disease"/>
            <person name="Wu L."/>
            <person name="Ma J."/>
        </authorList>
    </citation>
    <scope>NUCLEOTIDE SEQUENCE [LARGE SCALE GENOMIC DNA]</scope>
    <source>
        <strain evidence="2">S1</strain>
    </source>
</reference>
<sequence>MDKWAKSSKGIFVREEDIFYVEGYPSMHSEELHKFITDICEYRLHAYFERGNGNPGSMFGILDTKLKGKQSI</sequence>
<evidence type="ECO:0000313" key="2">
    <source>
        <dbReference type="Proteomes" id="UP001597282"/>
    </source>
</evidence>
<protein>
    <submittedName>
        <fullName evidence="1">Uncharacterized protein</fullName>
    </submittedName>
</protein>
<dbReference type="EMBL" id="JBHTNU010000022">
    <property type="protein sequence ID" value="MFD1428386.1"/>
    <property type="molecule type" value="Genomic_DNA"/>
</dbReference>
<evidence type="ECO:0000313" key="1">
    <source>
        <dbReference type="EMBL" id="MFD1428386.1"/>
    </source>
</evidence>